<reference evidence="9 10" key="1">
    <citation type="submission" date="2017-02" db="EMBL/GenBank/DDBJ databases">
        <title>Draft genome sequence of Moraxella canis CCUG 8415A type strain.</title>
        <authorList>
            <person name="Engstrom-Jakobsson H."/>
            <person name="Salva-Serra F."/>
            <person name="Thorell K."/>
            <person name="Gonzales-Siles L."/>
            <person name="Karlsson R."/>
            <person name="Boulund F."/>
            <person name="Engstrand L."/>
            <person name="Moore E."/>
        </authorList>
    </citation>
    <scope>NUCLEOTIDE SEQUENCE [LARGE SCALE GENOMIC DNA]</scope>
    <source>
        <strain evidence="9 10">CCUG 8415A</strain>
    </source>
</reference>
<keyword evidence="4 7" id="KW-0472">Membrane</keyword>
<keyword evidence="1 7" id="KW-1003">Cell membrane</keyword>
<feature type="site" description="Important for catalytic activity" evidence="7">
    <location>
        <position position="258"/>
    </location>
</feature>
<evidence type="ECO:0000256" key="2">
    <source>
        <dbReference type="ARBA" id="ARBA00022692"/>
    </source>
</evidence>
<dbReference type="GO" id="GO:0071555">
    <property type="term" value="P:cell wall organization"/>
    <property type="evidence" value="ECO:0007669"/>
    <property type="project" value="UniProtKB-KW"/>
</dbReference>
<comment type="catalytic activity">
    <reaction evidence="7">
        <text>a peptidoglycan chain = a peptidoglycan chain with N-acetyl-1,6-anhydromuramyl-[peptide] at the reducing end + a peptidoglycan chain with N-acetylglucosamine at the non-reducing end.</text>
        <dbReference type="EC" id="4.2.2.29"/>
    </reaction>
</comment>
<comment type="caution">
    <text evidence="9">The sequence shown here is derived from an EMBL/GenBank/DDBJ whole genome shotgun (WGS) entry which is preliminary data.</text>
</comment>
<dbReference type="Proteomes" id="UP000190322">
    <property type="component" value="Unassembled WGS sequence"/>
</dbReference>
<name>A0A1S9ZN64_9GAMM</name>
<dbReference type="PANTHER" id="PTHR30518">
    <property type="entry name" value="ENDOLYTIC MUREIN TRANSGLYCOSYLASE"/>
    <property type="match status" value="1"/>
</dbReference>
<evidence type="ECO:0000313" key="10">
    <source>
        <dbReference type="Proteomes" id="UP000190322"/>
    </source>
</evidence>
<evidence type="ECO:0000256" key="3">
    <source>
        <dbReference type="ARBA" id="ARBA00022989"/>
    </source>
</evidence>
<keyword evidence="6 7" id="KW-0961">Cell wall biogenesis/degradation</keyword>
<dbReference type="GO" id="GO:0008932">
    <property type="term" value="F:lytic endotransglycosylase activity"/>
    <property type="evidence" value="ECO:0007669"/>
    <property type="project" value="UniProtKB-UniRule"/>
</dbReference>
<evidence type="ECO:0000256" key="7">
    <source>
        <dbReference type="HAMAP-Rule" id="MF_02065"/>
    </source>
</evidence>
<dbReference type="PANTHER" id="PTHR30518:SF2">
    <property type="entry name" value="ENDOLYTIC MUREIN TRANSGLYCOSYLASE"/>
    <property type="match status" value="1"/>
</dbReference>
<feature type="region of interest" description="Disordered" evidence="8">
    <location>
        <begin position="1"/>
        <end position="31"/>
    </location>
</feature>
<protein>
    <recommendedName>
        <fullName evidence="7">Endolytic murein transglycosylase</fullName>
        <ecNumber evidence="7">4.2.2.29</ecNumber>
    </recommendedName>
    <alternativeName>
        <fullName evidence="7">Peptidoglycan lytic transglycosylase</fullName>
    </alternativeName>
    <alternativeName>
        <fullName evidence="7">Peptidoglycan polymerization terminase</fullName>
    </alternativeName>
</protein>
<dbReference type="GO" id="GO:0009252">
    <property type="term" value="P:peptidoglycan biosynthetic process"/>
    <property type="evidence" value="ECO:0007669"/>
    <property type="project" value="UniProtKB-UniRule"/>
</dbReference>
<dbReference type="InterPro" id="IPR003770">
    <property type="entry name" value="MLTG-like"/>
</dbReference>
<gene>
    <name evidence="7" type="primary">mltG</name>
    <name evidence="9" type="ORF">B0180_02165</name>
</gene>
<dbReference type="NCBIfam" id="TIGR00247">
    <property type="entry name" value="endolytic transglycosylase MltG"/>
    <property type="match status" value="1"/>
</dbReference>
<dbReference type="EC" id="4.2.2.29" evidence="7"/>
<comment type="subcellular location">
    <subcellularLocation>
        <location evidence="7">Cell inner membrane</location>
        <topology evidence="7">Single-pass membrane protein</topology>
    </subcellularLocation>
</comment>
<dbReference type="CDD" id="cd08010">
    <property type="entry name" value="MltG_like"/>
    <property type="match status" value="1"/>
</dbReference>
<accession>A0A1S9ZN64</accession>
<evidence type="ECO:0000256" key="1">
    <source>
        <dbReference type="ARBA" id="ARBA00022475"/>
    </source>
</evidence>
<comment type="function">
    <text evidence="7">Functions as a peptidoglycan terminase that cleaves nascent peptidoglycan strands endolytically to terminate their elongation.</text>
</comment>
<evidence type="ECO:0000256" key="4">
    <source>
        <dbReference type="ARBA" id="ARBA00023136"/>
    </source>
</evidence>
<comment type="similarity">
    <text evidence="7">Belongs to the transglycosylase MltG family.</text>
</comment>
<keyword evidence="2 7" id="KW-0812">Transmembrane</keyword>
<feature type="compositionally biased region" description="Basic residues" evidence="8">
    <location>
        <begin position="1"/>
        <end position="25"/>
    </location>
</feature>
<evidence type="ECO:0000256" key="8">
    <source>
        <dbReference type="SAM" id="MobiDB-lite"/>
    </source>
</evidence>
<dbReference type="EMBL" id="MUXT01000002">
    <property type="protein sequence ID" value="OOR84924.1"/>
    <property type="molecule type" value="Genomic_DNA"/>
</dbReference>
<keyword evidence="7" id="KW-0997">Cell inner membrane</keyword>
<dbReference type="Gene3D" id="3.30.160.60">
    <property type="entry name" value="Classic Zinc Finger"/>
    <property type="match status" value="1"/>
</dbReference>
<evidence type="ECO:0000256" key="6">
    <source>
        <dbReference type="ARBA" id="ARBA00023316"/>
    </source>
</evidence>
<dbReference type="AlphaFoldDB" id="A0A1S9ZN64"/>
<keyword evidence="3 7" id="KW-1133">Transmembrane helix</keyword>
<dbReference type="GO" id="GO:0005886">
    <property type="term" value="C:plasma membrane"/>
    <property type="evidence" value="ECO:0007669"/>
    <property type="project" value="UniProtKB-SubCell"/>
</dbReference>
<evidence type="ECO:0000313" key="9">
    <source>
        <dbReference type="EMBL" id="OOR84924.1"/>
    </source>
</evidence>
<dbReference type="HAMAP" id="MF_02065">
    <property type="entry name" value="MltG"/>
    <property type="match status" value="1"/>
</dbReference>
<feature type="transmembrane region" description="Helical" evidence="7">
    <location>
        <begin position="37"/>
        <end position="57"/>
    </location>
</feature>
<dbReference type="Pfam" id="PF02618">
    <property type="entry name" value="YceG"/>
    <property type="match status" value="1"/>
</dbReference>
<organism evidence="9 10">
    <name type="scientific">Moraxella canis</name>
    <dbReference type="NCBI Taxonomy" id="90239"/>
    <lineage>
        <taxon>Bacteria</taxon>
        <taxon>Pseudomonadati</taxon>
        <taxon>Pseudomonadota</taxon>
        <taxon>Gammaproteobacteria</taxon>
        <taxon>Moraxellales</taxon>
        <taxon>Moraxellaceae</taxon>
        <taxon>Moraxella</taxon>
    </lineage>
</organism>
<proteinExistence type="inferred from homology"/>
<sequence length="379" mass="41891">MAAPKKTQKPQKTPNHRRASRRPKTHATSPNSPIKTVLLMMALVATLLVLFVVYQSIYATTGHPEHVITVDKGETYHSLLSEEPWSDAFLSSAFVTKAYVALATDKPLQAGGYQVPAGASLAQMVRILSEGGTATEFSLRIIEGKTVKDLYHALKTTDGVALEVLTPPSDGYGWTDVARDNEAVAKALEIESPNGNLEGMFAPNTYKFAHGTTDLAILKRLYQDQLNILNEAWESRDENLPYETPYEALIMASIIEKETGVAQERQMVSAVFVNRLRQGMRLQTDPTIIYGLFDRYDGKIYRSNIAEKTEYNTYQIDGLPPTPIALPSAASIKATMHPADTDVIFFVATGNGGHTFSRTYQEHQKAVAEYRAVMRSSTQ</sequence>
<evidence type="ECO:0000256" key="5">
    <source>
        <dbReference type="ARBA" id="ARBA00023239"/>
    </source>
</evidence>
<keyword evidence="5 7" id="KW-0456">Lyase</keyword>